<accession>A0A2H3DLC9</accession>
<gene>
    <name evidence="1" type="ORF">ARMGADRAFT_1077529</name>
</gene>
<reference evidence="2" key="1">
    <citation type="journal article" date="2017" name="Nat. Ecol. Evol.">
        <title>Genome expansion and lineage-specific genetic innovations in the forest pathogenic fungi Armillaria.</title>
        <authorList>
            <person name="Sipos G."/>
            <person name="Prasanna A.N."/>
            <person name="Walter M.C."/>
            <person name="O'Connor E."/>
            <person name="Balint B."/>
            <person name="Krizsan K."/>
            <person name="Kiss B."/>
            <person name="Hess J."/>
            <person name="Varga T."/>
            <person name="Slot J."/>
            <person name="Riley R."/>
            <person name="Boka B."/>
            <person name="Rigling D."/>
            <person name="Barry K."/>
            <person name="Lee J."/>
            <person name="Mihaltcheva S."/>
            <person name="LaButti K."/>
            <person name="Lipzen A."/>
            <person name="Waldron R."/>
            <person name="Moloney N.M."/>
            <person name="Sperisen C."/>
            <person name="Kredics L."/>
            <person name="Vagvoelgyi C."/>
            <person name="Patrignani A."/>
            <person name="Fitzpatrick D."/>
            <person name="Nagy I."/>
            <person name="Doyle S."/>
            <person name="Anderson J.B."/>
            <person name="Grigoriev I.V."/>
            <person name="Gueldener U."/>
            <person name="Muensterkoetter M."/>
            <person name="Nagy L.G."/>
        </authorList>
    </citation>
    <scope>NUCLEOTIDE SEQUENCE [LARGE SCALE GENOMIC DNA]</scope>
    <source>
        <strain evidence="2">Ar21-2</strain>
    </source>
</reference>
<dbReference type="EMBL" id="KZ293651">
    <property type="protein sequence ID" value="PBK96019.1"/>
    <property type="molecule type" value="Genomic_DNA"/>
</dbReference>
<dbReference type="AlphaFoldDB" id="A0A2H3DLC9"/>
<dbReference type="OrthoDB" id="10655293at2759"/>
<evidence type="ECO:0000313" key="2">
    <source>
        <dbReference type="Proteomes" id="UP000217790"/>
    </source>
</evidence>
<keyword evidence="2" id="KW-1185">Reference proteome</keyword>
<evidence type="ECO:0000313" key="1">
    <source>
        <dbReference type="EMBL" id="PBK96019.1"/>
    </source>
</evidence>
<dbReference type="Proteomes" id="UP000217790">
    <property type="component" value="Unassembled WGS sequence"/>
</dbReference>
<sequence length="65" mass="7144">MSSSLRQPPAATTELASENDGIAPVGLAFQALVQENQDLVHCLDKLECTFNDLRHRGEIAERAHQ</sequence>
<name>A0A2H3DLC9_ARMGA</name>
<protein>
    <submittedName>
        <fullName evidence="1">Uncharacterized protein</fullName>
    </submittedName>
</protein>
<organism evidence="1 2">
    <name type="scientific">Armillaria gallica</name>
    <name type="common">Bulbous honey fungus</name>
    <name type="synonym">Armillaria bulbosa</name>
    <dbReference type="NCBI Taxonomy" id="47427"/>
    <lineage>
        <taxon>Eukaryota</taxon>
        <taxon>Fungi</taxon>
        <taxon>Dikarya</taxon>
        <taxon>Basidiomycota</taxon>
        <taxon>Agaricomycotina</taxon>
        <taxon>Agaricomycetes</taxon>
        <taxon>Agaricomycetidae</taxon>
        <taxon>Agaricales</taxon>
        <taxon>Marasmiineae</taxon>
        <taxon>Physalacriaceae</taxon>
        <taxon>Armillaria</taxon>
    </lineage>
</organism>
<dbReference type="InParanoid" id="A0A2H3DLC9"/>
<proteinExistence type="predicted"/>